<dbReference type="EMBL" id="FORI01000004">
    <property type="protein sequence ID" value="SFI68206.1"/>
    <property type="molecule type" value="Genomic_DNA"/>
</dbReference>
<name>A0A1I3K6Z3_9SPIR</name>
<dbReference type="RefSeq" id="WP_074931221.1">
    <property type="nucleotide sequence ID" value="NZ_FORI01000004.1"/>
</dbReference>
<sequence length="77" mass="8927">MTNENPLKKVLQTREDVKYCVKHKDEYLNEPALQDLVFVKILQIAAKYNLSDEDTEAIILNALFMANNMSLQNELNK</sequence>
<gene>
    <name evidence="1" type="ORF">SAMN04487775_104107</name>
</gene>
<organism evidence="1 2">
    <name type="scientific">Treponema bryantii</name>
    <dbReference type="NCBI Taxonomy" id="163"/>
    <lineage>
        <taxon>Bacteria</taxon>
        <taxon>Pseudomonadati</taxon>
        <taxon>Spirochaetota</taxon>
        <taxon>Spirochaetia</taxon>
        <taxon>Spirochaetales</taxon>
        <taxon>Treponemataceae</taxon>
        <taxon>Treponema</taxon>
    </lineage>
</organism>
<evidence type="ECO:0000313" key="2">
    <source>
        <dbReference type="Proteomes" id="UP000182737"/>
    </source>
</evidence>
<keyword evidence="2" id="KW-1185">Reference proteome</keyword>
<reference evidence="2" key="1">
    <citation type="submission" date="2016-10" db="EMBL/GenBank/DDBJ databases">
        <authorList>
            <person name="Varghese N."/>
            <person name="Submissions S."/>
        </authorList>
    </citation>
    <scope>NUCLEOTIDE SEQUENCE [LARGE SCALE GENOMIC DNA]</scope>
    <source>
        <strain evidence="2">XBD1002</strain>
    </source>
</reference>
<protein>
    <submittedName>
        <fullName evidence="1">Uncharacterized protein</fullName>
    </submittedName>
</protein>
<dbReference type="Proteomes" id="UP000182737">
    <property type="component" value="Unassembled WGS sequence"/>
</dbReference>
<dbReference type="AlphaFoldDB" id="A0A1I3K6Z3"/>
<evidence type="ECO:0000313" key="1">
    <source>
        <dbReference type="EMBL" id="SFI68206.1"/>
    </source>
</evidence>
<accession>A0A1I3K6Z3</accession>
<proteinExistence type="predicted"/>